<proteinExistence type="predicted"/>
<gene>
    <name evidence="2" type="ORF">GCM10010990_36820</name>
</gene>
<feature type="compositionally biased region" description="Basic and acidic residues" evidence="1">
    <location>
        <begin position="53"/>
        <end position="73"/>
    </location>
</feature>
<feature type="region of interest" description="Disordered" evidence="1">
    <location>
        <begin position="53"/>
        <end position="77"/>
    </location>
</feature>
<sequence length="99" mass="10789">MGLYAPIPLGGQSVMLHQLDRKTCPGQAGRCLMCNDSRHVAIDIKPQHLEKPCRLDHEFDPGGMDNDPRDNSADHASVPAGLASHFHIIAVARQIGDRV</sequence>
<evidence type="ECO:0000256" key="1">
    <source>
        <dbReference type="SAM" id="MobiDB-lite"/>
    </source>
</evidence>
<name>A0A916ZA46_9SPHN</name>
<organism evidence="2 3">
    <name type="scientific">Croceicoccus mobilis</name>
    <dbReference type="NCBI Taxonomy" id="1703339"/>
    <lineage>
        <taxon>Bacteria</taxon>
        <taxon>Pseudomonadati</taxon>
        <taxon>Pseudomonadota</taxon>
        <taxon>Alphaproteobacteria</taxon>
        <taxon>Sphingomonadales</taxon>
        <taxon>Erythrobacteraceae</taxon>
        <taxon>Croceicoccus</taxon>
    </lineage>
</organism>
<accession>A0A916ZA46</accession>
<dbReference type="EMBL" id="BMIP01000013">
    <property type="protein sequence ID" value="GGD83363.1"/>
    <property type="molecule type" value="Genomic_DNA"/>
</dbReference>
<evidence type="ECO:0000313" key="2">
    <source>
        <dbReference type="EMBL" id="GGD83363.1"/>
    </source>
</evidence>
<reference evidence="2" key="1">
    <citation type="journal article" date="2014" name="Int. J. Syst. Evol. Microbiol.">
        <title>Complete genome sequence of Corynebacterium casei LMG S-19264T (=DSM 44701T), isolated from a smear-ripened cheese.</title>
        <authorList>
            <consortium name="US DOE Joint Genome Institute (JGI-PGF)"/>
            <person name="Walter F."/>
            <person name="Albersmeier A."/>
            <person name="Kalinowski J."/>
            <person name="Ruckert C."/>
        </authorList>
    </citation>
    <scope>NUCLEOTIDE SEQUENCE</scope>
    <source>
        <strain evidence="2">CGMCC 1.15360</strain>
    </source>
</reference>
<keyword evidence="3" id="KW-1185">Reference proteome</keyword>
<dbReference type="AlphaFoldDB" id="A0A916ZA46"/>
<reference evidence="2" key="2">
    <citation type="submission" date="2020-09" db="EMBL/GenBank/DDBJ databases">
        <authorList>
            <person name="Sun Q."/>
            <person name="Zhou Y."/>
        </authorList>
    </citation>
    <scope>NUCLEOTIDE SEQUENCE</scope>
    <source>
        <strain evidence="2">CGMCC 1.15360</strain>
    </source>
</reference>
<comment type="caution">
    <text evidence="2">The sequence shown here is derived from an EMBL/GenBank/DDBJ whole genome shotgun (WGS) entry which is preliminary data.</text>
</comment>
<evidence type="ECO:0000313" key="3">
    <source>
        <dbReference type="Proteomes" id="UP000612349"/>
    </source>
</evidence>
<dbReference type="Proteomes" id="UP000612349">
    <property type="component" value="Unassembled WGS sequence"/>
</dbReference>
<protein>
    <submittedName>
        <fullName evidence="2">Uncharacterized protein</fullName>
    </submittedName>
</protein>